<protein>
    <recommendedName>
        <fullName evidence="5">Helicase HerA central domain-containing protein</fullName>
    </recommendedName>
</protein>
<dbReference type="GO" id="GO:0043138">
    <property type="term" value="F:3'-5' DNA helicase activity"/>
    <property type="evidence" value="ECO:0007669"/>
    <property type="project" value="UniProtKB-EC"/>
</dbReference>
<comment type="catalytic activity">
    <reaction evidence="3">
        <text>ATP + H2O = ADP + phosphate + H(+)</text>
        <dbReference type="Rhea" id="RHEA:13065"/>
        <dbReference type="ChEBI" id="CHEBI:15377"/>
        <dbReference type="ChEBI" id="CHEBI:15378"/>
        <dbReference type="ChEBI" id="CHEBI:30616"/>
        <dbReference type="ChEBI" id="CHEBI:43474"/>
        <dbReference type="ChEBI" id="CHEBI:456216"/>
        <dbReference type="EC" id="5.6.2.3"/>
    </reaction>
</comment>
<dbReference type="InterPro" id="IPR027417">
    <property type="entry name" value="P-loop_NTPase"/>
</dbReference>
<dbReference type="Proteomes" id="UP000062043">
    <property type="component" value="Chromosome"/>
</dbReference>
<comment type="catalytic activity">
    <reaction evidence="4">
        <text>ATP + H2O = ADP + phosphate + H(+)</text>
        <dbReference type="Rhea" id="RHEA:13065"/>
        <dbReference type="ChEBI" id="CHEBI:15377"/>
        <dbReference type="ChEBI" id="CHEBI:15378"/>
        <dbReference type="ChEBI" id="CHEBI:30616"/>
        <dbReference type="ChEBI" id="CHEBI:43474"/>
        <dbReference type="ChEBI" id="CHEBI:456216"/>
        <dbReference type="EC" id="5.6.2.4"/>
    </reaction>
</comment>
<dbReference type="PANTHER" id="PTHR42957:SF2">
    <property type="entry name" value="HELICASE HERA CENTRAL DOMAIN-CONTAINING PROTEIN"/>
    <property type="match status" value="1"/>
</dbReference>
<evidence type="ECO:0000259" key="5">
    <source>
        <dbReference type="Pfam" id="PF01935"/>
    </source>
</evidence>
<accession>A0A0X1KJ14</accession>
<proteinExistence type="inferred from homology"/>
<dbReference type="EMBL" id="CP007140">
    <property type="protein sequence ID" value="AJC71222.1"/>
    <property type="molecule type" value="Genomic_DNA"/>
</dbReference>
<dbReference type="KEGG" id="tgy:X802_02845"/>
<dbReference type="GO" id="GO:0043139">
    <property type="term" value="F:5'-3' DNA helicase activity"/>
    <property type="evidence" value="ECO:0007669"/>
    <property type="project" value="UniProtKB-EC"/>
</dbReference>
<evidence type="ECO:0000313" key="7">
    <source>
        <dbReference type="Proteomes" id="UP000062043"/>
    </source>
</evidence>
<evidence type="ECO:0000256" key="4">
    <source>
        <dbReference type="ARBA" id="ARBA00048988"/>
    </source>
</evidence>
<dbReference type="PATRIC" id="fig|1432656.3.peg.549"/>
<dbReference type="Gene3D" id="3.40.50.300">
    <property type="entry name" value="P-loop containing nucleotide triphosphate hydrolases"/>
    <property type="match status" value="2"/>
</dbReference>
<dbReference type="Pfam" id="PF01935">
    <property type="entry name" value="DUF87"/>
    <property type="match status" value="1"/>
</dbReference>
<keyword evidence="7" id="KW-1185">Reference proteome</keyword>
<dbReference type="SUPFAM" id="SSF52540">
    <property type="entry name" value="P-loop containing nucleoside triphosphate hydrolases"/>
    <property type="match status" value="1"/>
</dbReference>
<evidence type="ECO:0000256" key="1">
    <source>
        <dbReference type="ARBA" id="ARBA00007816"/>
    </source>
</evidence>
<comment type="catalytic activity">
    <reaction evidence="2">
        <text>Couples ATP hydrolysis with the unwinding of duplex DNA by translocating in the 3'-5' direction.</text>
        <dbReference type="EC" id="5.6.2.4"/>
    </reaction>
</comment>
<sequence>MGIVLSGSTTTLVKAQPLEDSGSRVREGMFVIIKTKDRRELLGRVVSIVHYHEFFEEGDIWSEARQKGEDIPLNVARRYTTVHIELLGELKGGSIFSISQPPFPGDPIYPLSQQDIEKIYGQGSEELLREFNFKPTATPFGTIYGYEDLPAVLNINNITMHMAILGITGSGKSNTTGYLLEQLSRLNSSVYPAVPVIIIDANGDYIDYTLPENRKEVKSYSMIKRFVFPKSSAVIRHEENIDILTIDLNVFNERELSELVIAYYKRGNLEGAEQQVSLLHNVLASREFHEYAKEKGAEYAGSQAGIDFNSVFSDNLVSKYLDEDSELKKVYHSATIGAVKRALSVFHEDIVKSSCIIPYDYSGATLNVDLIDEMTKPRSPGMVIIDFSSDGATGIYPEVKQFVVYYILKLLYNKFVEYKTRIDQKERLLLFVIEEAQNYAPNKSKYPVGFSVAKDILATIATQGRKFGLSLCLVTQRPSFVDPIVMSMVNTFIIHRVSPEDVKFVETVTGGLPPFISKKLTLLERGLAVLAGQMNRFGFPLLVKIPARRVEHSIGRVRIFEEGDENA</sequence>
<name>A0A0X1KJ14_9EURY</name>
<evidence type="ECO:0000256" key="2">
    <source>
        <dbReference type="ARBA" id="ARBA00034617"/>
    </source>
</evidence>
<gene>
    <name evidence="6" type="ORF">X802_02845</name>
</gene>
<dbReference type="PANTHER" id="PTHR42957">
    <property type="entry name" value="HELICASE MJ1565-RELATED"/>
    <property type="match status" value="1"/>
</dbReference>
<dbReference type="InterPro" id="IPR002789">
    <property type="entry name" value="HerA_central"/>
</dbReference>
<dbReference type="AlphaFoldDB" id="A0A0X1KJ14"/>
<feature type="domain" description="Helicase HerA central" evidence="5">
    <location>
        <begin position="140"/>
        <end position="410"/>
    </location>
</feature>
<evidence type="ECO:0000256" key="3">
    <source>
        <dbReference type="ARBA" id="ARBA00048954"/>
    </source>
</evidence>
<evidence type="ECO:0000313" key="6">
    <source>
        <dbReference type="EMBL" id="AJC71222.1"/>
    </source>
</evidence>
<dbReference type="InterPro" id="IPR008571">
    <property type="entry name" value="HerA-like"/>
</dbReference>
<organism evidence="6 7">
    <name type="scientific">Thermococcus guaymasensis DSM 11113</name>
    <dbReference type="NCBI Taxonomy" id="1432656"/>
    <lineage>
        <taxon>Archaea</taxon>
        <taxon>Methanobacteriati</taxon>
        <taxon>Methanobacteriota</taxon>
        <taxon>Thermococci</taxon>
        <taxon>Thermococcales</taxon>
        <taxon>Thermococcaceae</taxon>
        <taxon>Thermococcus</taxon>
    </lineage>
</organism>
<reference evidence="6 7" key="1">
    <citation type="submission" date="2014-01" db="EMBL/GenBank/DDBJ databases">
        <title>Genome sequencing of Thermococcus guaymasensis.</title>
        <authorList>
            <person name="Zhang X."/>
            <person name="Alvare G."/>
            <person name="Fristensky B."/>
            <person name="Chen L."/>
            <person name="Suen T."/>
            <person name="Chen Q."/>
            <person name="Ma K."/>
        </authorList>
    </citation>
    <scope>NUCLEOTIDE SEQUENCE [LARGE SCALE GENOMIC DNA]</scope>
    <source>
        <strain evidence="6 7">DSM 11113</strain>
    </source>
</reference>
<dbReference type="STRING" id="1432656.X802_02845"/>
<comment type="similarity">
    <text evidence="1">Belongs to the HerA family.</text>
</comment>